<dbReference type="AlphaFoldDB" id="A0A9D7HUU5"/>
<evidence type="ECO:0000259" key="2">
    <source>
        <dbReference type="Pfam" id="PF08242"/>
    </source>
</evidence>
<comment type="caution">
    <text evidence="3">The sequence shown here is derived from an EMBL/GenBank/DDBJ whole genome shotgun (WGS) entry which is preliminary data.</text>
</comment>
<reference evidence="3" key="1">
    <citation type="submission" date="2020-10" db="EMBL/GenBank/DDBJ databases">
        <title>Connecting structure to function with the recovery of over 1000 high-quality activated sludge metagenome-assembled genomes encoding full-length rRNA genes using long-read sequencing.</title>
        <authorList>
            <person name="Singleton C.M."/>
            <person name="Petriglieri F."/>
            <person name="Kristensen J.M."/>
            <person name="Kirkegaard R.H."/>
            <person name="Michaelsen T.Y."/>
            <person name="Andersen M.H."/>
            <person name="Karst S.M."/>
            <person name="Dueholm M.S."/>
            <person name="Nielsen P.H."/>
            <person name="Albertsen M."/>
        </authorList>
    </citation>
    <scope>NUCLEOTIDE SEQUENCE</scope>
    <source>
        <strain evidence="3">Bjer_18-Q3-R1-45_BAT3C.347</strain>
    </source>
</reference>
<dbReference type="Gene3D" id="3.40.50.150">
    <property type="entry name" value="Vaccinia Virus protein VP39"/>
    <property type="match status" value="1"/>
</dbReference>
<dbReference type="Pfam" id="PF08242">
    <property type="entry name" value="Methyltransf_12"/>
    <property type="match status" value="1"/>
</dbReference>
<organism evidence="3 4">
    <name type="scientific">Candidatus Methylophosphatis roskildensis</name>
    <dbReference type="NCBI Taxonomy" id="2899263"/>
    <lineage>
        <taxon>Bacteria</taxon>
        <taxon>Pseudomonadati</taxon>
        <taxon>Pseudomonadota</taxon>
        <taxon>Betaproteobacteria</taxon>
        <taxon>Nitrosomonadales</taxon>
        <taxon>Sterolibacteriaceae</taxon>
        <taxon>Candidatus Methylophosphatis</taxon>
    </lineage>
</organism>
<accession>A0A9D7HUU5</accession>
<dbReference type="PANTHER" id="PTHR43861">
    <property type="entry name" value="TRANS-ACONITATE 2-METHYLTRANSFERASE-RELATED"/>
    <property type="match status" value="1"/>
</dbReference>
<gene>
    <name evidence="3" type="ORF">IPH26_14310</name>
</gene>
<dbReference type="SUPFAM" id="SSF53335">
    <property type="entry name" value="S-adenosyl-L-methionine-dependent methyltransferases"/>
    <property type="match status" value="1"/>
</dbReference>
<dbReference type="InterPro" id="IPR013217">
    <property type="entry name" value="Methyltransf_12"/>
</dbReference>
<dbReference type="PANTHER" id="PTHR43861:SF3">
    <property type="entry name" value="PUTATIVE (AFU_ORTHOLOGUE AFUA_2G14390)-RELATED"/>
    <property type="match status" value="1"/>
</dbReference>
<dbReference type="EMBL" id="JADJEV010000004">
    <property type="protein sequence ID" value="MBK6974050.1"/>
    <property type="molecule type" value="Genomic_DNA"/>
</dbReference>
<evidence type="ECO:0000256" key="1">
    <source>
        <dbReference type="ARBA" id="ARBA00022679"/>
    </source>
</evidence>
<proteinExistence type="predicted"/>
<keyword evidence="3" id="KW-0489">Methyltransferase</keyword>
<keyword evidence="1" id="KW-0808">Transferase</keyword>
<sequence length="206" mass="22849">MNPTNHFDERAKTWDSDPVKIARALAVADGIRRNVPLSPATRALEYGCGTGLLSFALLPHLAHITLADSSPGMLTVLSDKLAAAQVTNMRPIELDLVTDPIPPERYELIYTLMTVHHVEDTDKLLRDLFALLTRPGYLCVADLDAEDGSFHGPAFLGHKGFDREDIGRKARDAGFRKVDFTTVFQMTKRDSPGQTEFPLFLMVAEK</sequence>
<protein>
    <submittedName>
        <fullName evidence="3">Class I SAM-dependent methyltransferase</fullName>
    </submittedName>
</protein>
<dbReference type="InterPro" id="IPR029063">
    <property type="entry name" value="SAM-dependent_MTases_sf"/>
</dbReference>
<evidence type="ECO:0000313" key="4">
    <source>
        <dbReference type="Proteomes" id="UP000807785"/>
    </source>
</evidence>
<feature type="domain" description="Methyltransferase type 12" evidence="2">
    <location>
        <begin position="44"/>
        <end position="137"/>
    </location>
</feature>
<dbReference type="CDD" id="cd02440">
    <property type="entry name" value="AdoMet_MTases"/>
    <property type="match status" value="1"/>
</dbReference>
<dbReference type="GO" id="GO:0008168">
    <property type="term" value="F:methyltransferase activity"/>
    <property type="evidence" value="ECO:0007669"/>
    <property type="project" value="UniProtKB-KW"/>
</dbReference>
<dbReference type="Proteomes" id="UP000807785">
    <property type="component" value="Unassembled WGS sequence"/>
</dbReference>
<evidence type="ECO:0000313" key="3">
    <source>
        <dbReference type="EMBL" id="MBK6974050.1"/>
    </source>
</evidence>
<name>A0A9D7HUU5_9PROT</name>
<dbReference type="GO" id="GO:0032259">
    <property type="term" value="P:methylation"/>
    <property type="evidence" value="ECO:0007669"/>
    <property type="project" value="UniProtKB-KW"/>
</dbReference>